<reference evidence="2 3" key="1">
    <citation type="submission" date="2024-01" db="EMBL/GenBank/DDBJ databases">
        <title>A draft genome for the cacao thread blight pathogen Marasmiellus scandens.</title>
        <authorList>
            <person name="Baruah I.K."/>
            <person name="Leung J."/>
            <person name="Bukari Y."/>
            <person name="Amoako-Attah I."/>
            <person name="Meinhardt L.W."/>
            <person name="Bailey B.A."/>
            <person name="Cohen S.P."/>
        </authorList>
    </citation>
    <scope>NUCLEOTIDE SEQUENCE [LARGE SCALE GENOMIC DNA]</scope>
    <source>
        <strain evidence="2 3">GH-19</strain>
    </source>
</reference>
<protein>
    <submittedName>
        <fullName evidence="2">Uncharacterized protein</fullName>
    </submittedName>
</protein>
<dbReference type="Proteomes" id="UP001498398">
    <property type="component" value="Unassembled WGS sequence"/>
</dbReference>
<evidence type="ECO:0000313" key="2">
    <source>
        <dbReference type="EMBL" id="KAK7458126.1"/>
    </source>
</evidence>
<evidence type="ECO:0000313" key="3">
    <source>
        <dbReference type="Proteomes" id="UP001498398"/>
    </source>
</evidence>
<evidence type="ECO:0000256" key="1">
    <source>
        <dbReference type="SAM" id="MobiDB-lite"/>
    </source>
</evidence>
<feature type="region of interest" description="Disordered" evidence="1">
    <location>
        <begin position="26"/>
        <end position="49"/>
    </location>
</feature>
<keyword evidence="3" id="KW-1185">Reference proteome</keyword>
<name>A0ABR1JIQ0_9AGAR</name>
<gene>
    <name evidence="2" type="ORF">VKT23_010034</name>
</gene>
<organism evidence="2 3">
    <name type="scientific">Marasmiellus scandens</name>
    <dbReference type="NCBI Taxonomy" id="2682957"/>
    <lineage>
        <taxon>Eukaryota</taxon>
        <taxon>Fungi</taxon>
        <taxon>Dikarya</taxon>
        <taxon>Basidiomycota</taxon>
        <taxon>Agaricomycotina</taxon>
        <taxon>Agaricomycetes</taxon>
        <taxon>Agaricomycetidae</taxon>
        <taxon>Agaricales</taxon>
        <taxon>Marasmiineae</taxon>
        <taxon>Omphalotaceae</taxon>
        <taxon>Marasmiellus</taxon>
    </lineage>
</organism>
<proteinExistence type="predicted"/>
<feature type="compositionally biased region" description="Low complexity" evidence="1">
    <location>
        <begin position="33"/>
        <end position="49"/>
    </location>
</feature>
<comment type="caution">
    <text evidence="2">The sequence shown here is derived from an EMBL/GenBank/DDBJ whole genome shotgun (WGS) entry which is preliminary data.</text>
</comment>
<accession>A0ABR1JIQ0</accession>
<sequence>MRFPLVELQTQRRRMTLVFDVSSHLQTGGRVGSKSPSSIPISPTSVNSHSSSSAIFERDIESLVSTSPLIHPRHLIPRLRLINISLEY</sequence>
<dbReference type="EMBL" id="JBANRG010000018">
    <property type="protein sequence ID" value="KAK7458126.1"/>
    <property type="molecule type" value="Genomic_DNA"/>
</dbReference>